<dbReference type="AlphaFoldDB" id="A0AAN9F731"/>
<keyword evidence="3" id="KW-1185">Reference proteome</keyword>
<evidence type="ECO:0000313" key="3">
    <source>
        <dbReference type="Proteomes" id="UP001372338"/>
    </source>
</evidence>
<dbReference type="EMBL" id="JAYWIO010000004">
    <property type="protein sequence ID" value="KAK7270096.1"/>
    <property type="molecule type" value="Genomic_DNA"/>
</dbReference>
<dbReference type="PANTHER" id="PTHR11614">
    <property type="entry name" value="PHOSPHOLIPASE-RELATED"/>
    <property type="match status" value="1"/>
</dbReference>
<evidence type="ECO:0000313" key="2">
    <source>
        <dbReference type="EMBL" id="KAK7270096.1"/>
    </source>
</evidence>
<evidence type="ECO:0000259" key="1">
    <source>
        <dbReference type="Pfam" id="PF12146"/>
    </source>
</evidence>
<dbReference type="InterPro" id="IPR029058">
    <property type="entry name" value="AB_hydrolase_fold"/>
</dbReference>
<dbReference type="InterPro" id="IPR022742">
    <property type="entry name" value="Hydrolase_4"/>
</dbReference>
<reference evidence="2 3" key="1">
    <citation type="submission" date="2024-01" db="EMBL/GenBank/DDBJ databases">
        <title>The genomes of 5 underutilized Papilionoideae crops provide insights into root nodulation and disease resistanc.</title>
        <authorList>
            <person name="Yuan L."/>
        </authorList>
    </citation>
    <scope>NUCLEOTIDE SEQUENCE [LARGE SCALE GENOMIC DNA]</scope>
    <source>
        <strain evidence="2">ZHUSHIDOU_FW_LH</strain>
        <tissue evidence="2">Leaf</tissue>
    </source>
</reference>
<feature type="domain" description="Serine aminopeptidase S33" evidence="1">
    <location>
        <begin position="33"/>
        <end position="274"/>
    </location>
</feature>
<accession>A0AAN9F731</accession>
<name>A0AAN9F731_CROPI</name>
<comment type="caution">
    <text evidence="2">The sequence shown here is derived from an EMBL/GenBank/DDBJ whole genome shotgun (WGS) entry which is preliminary data.</text>
</comment>
<dbReference type="FunFam" id="3.40.50.1820:FF:000036">
    <property type="entry name" value="Alpha/beta-Hydrolases superfamily protein"/>
    <property type="match status" value="1"/>
</dbReference>
<sequence>MANITEIKFEEEFIPNSRGMKLLTSRWLPRKENPKALIFMCHGYAMECSITMDSTATRLAKAGFAVYGVDYEGHGKSEGLQGYINNIDDIVNDCAHYFTTIAEKKENKKKMRFLLGESMGGAVTLLLHRKKPEYWDGAVLVAPMCKIADNMKPNAAVISIMKLLSIVVPTWRIVPTQDVVDTAFKDPDVREQIRLNEYCYKGFPRLKTGFELLRVSTDIEERLKEVSLPFLVLHGEEDRVVDTSVSKELYEVASSSDKTIKLYPGMWHGLLYGEPKENLDIVFSDIINWLEERCQYGNTRIEREQKQYNEDSVKGSERNG</sequence>
<proteinExistence type="predicted"/>
<dbReference type="Pfam" id="PF12146">
    <property type="entry name" value="Hydrolase_4"/>
    <property type="match status" value="1"/>
</dbReference>
<dbReference type="InterPro" id="IPR000073">
    <property type="entry name" value="AB_hydrolase_1"/>
</dbReference>
<gene>
    <name evidence="2" type="ORF">RIF29_22997</name>
</gene>
<dbReference type="Proteomes" id="UP001372338">
    <property type="component" value="Unassembled WGS sequence"/>
</dbReference>
<dbReference type="Gene3D" id="3.40.50.1820">
    <property type="entry name" value="alpha/beta hydrolase"/>
    <property type="match status" value="1"/>
</dbReference>
<protein>
    <recommendedName>
        <fullName evidence="1">Serine aminopeptidase S33 domain-containing protein</fullName>
    </recommendedName>
</protein>
<dbReference type="SUPFAM" id="SSF53474">
    <property type="entry name" value="alpha/beta-Hydrolases"/>
    <property type="match status" value="1"/>
</dbReference>
<dbReference type="InterPro" id="IPR051044">
    <property type="entry name" value="MAG_DAG_Lipase"/>
</dbReference>
<organism evidence="2 3">
    <name type="scientific">Crotalaria pallida</name>
    <name type="common">Smooth rattlebox</name>
    <name type="synonym">Crotalaria striata</name>
    <dbReference type="NCBI Taxonomy" id="3830"/>
    <lineage>
        <taxon>Eukaryota</taxon>
        <taxon>Viridiplantae</taxon>
        <taxon>Streptophyta</taxon>
        <taxon>Embryophyta</taxon>
        <taxon>Tracheophyta</taxon>
        <taxon>Spermatophyta</taxon>
        <taxon>Magnoliopsida</taxon>
        <taxon>eudicotyledons</taxon>
        <taxon>Gunneridae</taxon>
        <taxon>Pentapetalae</taxon>
        <taxon>rosids</taxon>
        <taxon>fabids</taxon>
        <taxon>Fabales</taxon>
        <taxon>Fabaceae</taxon>
        <taxon>Papilionoideae</taxon>
        <taxon>50 kb inversion clade</taxon>
        <taxon>genistoids sensu lato</taxon>
        <taxon>core genistoids</taxon>
        <taxon>Crotalarieae</taxon>
        <taxon>Crotalaria</taxon>
    </lineage>
</organism>
<dbReference type="PRINTS" id="PR00111">
    <property type="entry name" value="ABHYDROLASE"/>
</dbReference>